<reference evidence="1 2" key="1">
    <citation type="submission" date="2015-11" db="EMBL/GenBank/DDBJ databases">
        <authorList>
            <person name="Zhang Y."/>
            <person name="Guo Z."/>
        </authorList>
    </citation>
    <scope>NUCLEOTIDE SEQUENCE [LARGE SCALE GENOMIC DNA]</scope>
    <source>
        <strain evidence="1 2">KCTC 12086</strain>
    </source>
</reference>
<evidence type="ECO:0000313" key="2">
    <source>
        <dbReference type="Proteomes" id="UP000061457"/>
    </source>
</evidence>
<dbReference type="AlphaFoldDB" id="A0A0S2K393"/>
<dbReference type="OrthoDB" id="9802426at2"/>
<dbReference type="KEGG" id="pphe:PP2015_2019"/>
<accession>A0A0S2K393</accession>
<dbReference type="Proteomes" id="UP000061457">
    <property type="component" value="Chromosome I"/>
</dbReference>
<proteinExistence type="predicted"/>
<organism evidence="1 2">
    <name type="scientific">Pseudoalteromonas phenolica</name>
    <dbReference type="NCBI Taxonomy" id="161398"/>
    <lineage>
        <taxon>Bacteria</taxon>
        <taxon>Pseudomonadati</taxon>
        <taxon>Pseudomonadota</taxon>
        <taxon>Gammaproteobacteria</taxon>
        <taxon>Alteromonadales</taxon>
        <taxon>Pseudoalteromonadaceae</taxon>
        <taxon>Pseudoalteromonas</taxon>
    </lineage>
</organism>
<dbReference type="RefSeq" id="WP_058030174.1">
    <property type="nucleotide sequence ID" value="NZ_CP013187.1"/>
</dbReference>
<name>A0A0S2K393_9GAMM</name>
<sequence>MTLTRTQKILWGALIMTEAVKPEELEAFGLSEELAKNYALHVSQIIQQTKKSKDKSKQGKIIINLVGSKLFGILSDDPKETILL</sequence>
<evidence type="ECO:0000313" key="1">
    <source>
        <dbReference type="EMBL" id="ALO42517.1"/>
    </source>
</evidence>
<keyword evidence="2" id="KW-1185">Reference proteome</keyword>
<protein>
    <submittedName>
        <fullName evidence="1">Uncharacterized protein</fullName>
    </submittedName>
</protein>
<dbReference type="PATRIC" id="fig|161398.10.peg.2050"/>
<dbReference type="EMBL" id="CP013187">
    <property type="protein sequence ID" value="ALO42517.1"/>
    <property type="molecule type" value="Genomic_DNA"/>
</dbReference>
<gene>
    <name evidence="1" type="ORF">PP2015_2019</name>
</gene>